<dbReference type="Gene3D" id="1.20.1440.170">
    <property type="entry name" value="Translation machinery-associated protein 16-like"/>
    <property type="match status" value="1"/>
</dbReference>
<evidence type="ECO:0000313" key="2">
    <source>
        <dbReference type="EMBL" id="KZZ93115.1"/>
    </source>
</evidence>
<dbReference type="InterPro" id="IPR038356">
    <property type="entry name" value="Tma16_sf"/>
</dbReference>
<dbReference type="PANTHER" id="PTHR13349:SF2">
    <property type="entry name" value="TRANSLATION MACHINERY-ASSOCIATED PROTEIN 16"/>
    <property type="match status" value="1"/>
</dbReference>
<dbReference type="OrthoDB" id="270284at2759"/>
<protein>
    <submittedName>
        <fullName evidence="2">Uncharacterized protein</fullName>
    </submittedName>
</protein>
<sequence>MKTRQGYINRVDFFKEQLPEDDATFVAMSDEDLLNATLLYMSRLDEEITQLESEQRKNRPPVKRLVDLREAKQNEQRELESGGFWVPDLTDGVSVKRIRGWNGEWSALSAIKFVRLLKSGIKKPSAFPPRGLS</sequence>
<reference evidence="2 3" key="1">
    <citation type="journal article" date="2016" name="Genome Biol. Evol.">
        <title>Divergent and convergent evolution of fungal pathogenicity.</title>
        <authorList>
            <person name="Shang Y."/>
            <person name="Xiao G."/>
            <person name="Zheng P."/>
            <person name="Cen K."/>
            <person name="Zhan S."/>
            <person name="Wang C."/>
        </authorList>
    </citation>
    <scope>NUCLEOTIDE SEQUENCE [LARGE SCALE GENOMIC DNA]</scope>
    <source>
        <strain evidence="2 3">ARSEF 7405</strain>
    </source>
</reference>
<organism evidence="2 3">
    <name type="scientific">Ascosphaera apis ARSEF 7405</name>
    <dbReference type="NCBI Taxonomy" id="392613"/>
    <lineage>
        <taxon>Eukaryota</taxon>
        <taxon>Fungi</taxon>
        <taxon>Dikarya</taxon>
        <taxon>Ascomycota</taxon>
        <taxon>Pezizomycotina</taxon>
        <taxon>Eurotiomycetes</taxon>
        <taxon>Eurotiomycetidae</taxon>
        <taxon>Onygenales</taxon>
        <taxon>Ascosphaeraceae</taxon>
        <taxon>Ascosphaera</taxon>
    </lineage>
</organism>
<dbReference type="InterPro" id="IPR021346">
    <property type="entry name" value="Tma16"/>
</dbReference>
<dbReference type="VEuPathDB" id="FungiDB:AAP_02581"/>
<name>A0A167ZUP5_9EURO</name>
<accession>A0A167ZUP5</accession>
<dbReference type="Proteomes" id="UP000242877">
    <property type="component" value="Unassembled WGS sequence"/>
</dbReference>
<keyword evidence="3" id="KW-1185">Reference proteome</keyword>
<dbReference type="AlphaFoldDB" id="A0A167ZUP5"/>
<gene>
    <name evidence="2" type="ORF">AAP_02581</name>
</gene>
<dbReference type="EMBL" id="AZGZ01000009">
    <property type="protein sequence ID" value="KZZ93115.1"/>
    <property type="molecule type" value="Genomic_DNA"/>
</dbReference>
<proteinExistence type="inferred from homology"/>
<dbReference type="Pfam" id="PF11176">
    <property type="entry name" value="Tma16"/>
    <property type="match status" value="1"/>
</dbReference>
<dbReference type="GO" id="GO:0005634">
    <property type="term" value="C:nucleus"/>
    <property type="evidence" value="ECO:0007669"/>
    <property type="project" value="TreeGrafter"/>
</dbReference>
<evidence type="ECO:0000313" key="3">
    <source>
        <dbReference type="Proteomes" id="UP000242877"/>
    </source>
</evidence>
<comment type="similarity">
    <text evidence="1">Belongs to the TMA16 family.</text>
</comment>
<comment type="caution">
    <text evidence="2">The sequence shown here is derived from an EMBL/GenBank/DDBJ whole genome shotgun (WGS) entry which is preliminary data.</text>
</comment>
<dbReference type="PANTHER" id="PTHR13349">
    <property type="entry name" value="TRANSLATION MACHINERY-ASSOCIATED PROTEIN 16"/>
    <property type="match status" value="1"/>
</dbReference>
<evidence type="ECO:0000256" key="1">
    <source>
        <dbReference type="ARBA" id="ARBA00034127"/>
    </source>
</evidence>